<dbReference type="Gene3D" id="3.90.380.10">
    <property type="entry name" value="Naphthalene 1,2-dioxygenase Alpha Subunit, Chain A, domain 1"/>
    <property type="match status" value="1"/>
</dbReference>
<keyword evidence="4" id="KW-0560">Oxidoreductase</keyword>
<keyword evidence="6" id="KW-0411">Iron-sulfur</keyword>
<dbReference type="EMBL" id="QVRA01000031">
    <property type="protein sequence ID" value="RJG52219.1"/>
    <property type="molecule type" value="Genomic_DNA"/>
</dbReference>
<protein>
    <submittedName>
        <fullName evidence="8">Aromatic ring-hydroxylating dioxygenase subunit alpha</fullName>
    </submittedName>
</protein>
<dbReference type="GO" id="GO:0051213">
    <property type="term" value="F:dioxygenase activity"/>
    <property type="evidence" value="ECO:0007669"/>
    <property type="project" value="UniProtKB-KW"/>
</dbReference>
<evidence type="ECO:0000256" key="6">
    <source>
        <dbReference type="ARBA" id="ARBA00023014"/>
    </source>
</evidence>
<dbReference type="Pfam" id="PF00848">
    <property type="entry name" value="Ring_hydroxyl_A"/>
    <property type="match status" value="1"/>
</dbReference>
<dbReference type="Proteomes" id="UP000283469">
    <property type="component" value="Unassembled WGS sequence"/>
</dbReference>
<sequence length="430" mass="48574">MNTSSSEAHADYSALIQEDRIHGSLYTSEAVFKDEMQRIFREGWVYVAHESEIPNRGDFVRRRIAGDPVVVIRAADERINVFVNRCAHRGNLLCAEDRGSTRAIVCKYHGWAYDLQGDLVDVPYPAGLTADRKGLGLTKLARIDQYRGFYFASFNENVMPLMEHLGKSAALIDRACEMSPTGKLKLNGGWVQHRFKSNWKMLPENDVDGYHVSFVHPSFAEAIRTRYDEAALLQSEEDLVSEARYWGMGHTEIDFSKAYKSVLGWFGCDEKRYPEYVANMVKSYGDEGARKRMTMGPPHACIFPNLFLAEGNIGMFEPISPTECIHWHTPMQLENVEQGVNDRFKRQSEGAMGPAAFLLADDAVIAERAQEAFGQSGGWLDLSRGMEREHEEDGVMVGHLTDELTNRGFWHHYRTVMAPAPKPARIVKAA</sequence>
<dbReference type="SUPFAM" id="SSF50022">
    <property type="entry name" value="ISP domain"/>
    <property type="match status" value="1"/>
</dbReference>
<evidence type="ECO:0000256" key="2">
    <source>
        <dbReference type="ARBA" id="ARBA00022714"/>
    </source>
</evidence>
<proteinExistence type="inferred from homology"/>
<accession>A0A418YM74</accession>
<comment type="similarity">
    <text evidence="1">Belongs to the bacterial ring-hydroxylating dioxygenase alpha subunit family.</text>
</comment>
<dbReference type="AlphaFoldDB" id="A0A418YM74"/>
<evidence type="ECO:0000259" key="7">
    <source>
        <dbReference type="PROSITE" id="PS51296"/>
    </source>
</evidence>
<feature type="domain" description="Rieske" evidence="7">
    <location>
        <begin position="45"/>
        <end position="130"/>
    </location>
</feature>
<dbReference type="GO" id="GO:0005506">
    <property type="term" value="F:iron ion binding"/>
    <property type="evidence" value="ECO:0007669"/>
    <property type="project" value="InterPro"/>
</dbReference>
<dbReference type="SUPFAM" id="SSF55961">
    <property type="entry name" value="Bet v1-like"/>
    <property type="match status" value="1"/>
</dbReference>
<keyword evidence="9" id="KW-1185">Reference proteome</keyword>
<keyword evidence="3" id="KW-0479">Metal-binding</keyword>
<dbReference type="InterPro" id="IPR015879">
    <property type="entry name" value="Ring_hydroxy_dOase_asu_C_dom"/>
</dbReference>
<organism evidence="8 9">
    <name type="scientific">Sphingobium terrigena</name>
    <dbReference type="NCBI Taxonomy" id="2304063"/>
    <lineage>
        <taxon>Bacteria</taxon>
        <taxon>Pseudomonadati</taxon>
        <taxon>Pseudomonadota</taxon>
        <taxon>Alphaproteobacteria</taxon>
        <taxon>Sphingomonadales</taxon>
        <taxon>Sphingomonadaceae</taxon>
        <taxon>Sphingobium</taxon>
    </lineage>
</organism>
<dbReference type="PROSITE" id="PS51296">
    <property type="entry name" value="RIESKE"/>
    <property type="match status" value="1"/>
</dbReference>
<dbReference type="OrthoDB" id="7456916at2"/>
<keyword evidence="2" id="KW-0001">2Fe-2S</keyword>
<dbReference type="PRINTS" id="PR00090">
    <property type="entry name" value="RNGDIOXGNASE"/>
</dbReference>
<dbReference type="GO" id="GO:0051537">
    <property type="term" value="F:2 iron, 2 sulfur cluster binding"/>
    <property type="evidence" value="ECO:0007669"/>
    <property type="project" value="UniProtKB-KW"/>
</dbReference>
<evidence type="ECO:0000313" key="8">
    <source>
        <dbReference type="EMBL" id="RJG52219.1"/>
    </source>
</evidence>
<dbReference type="CDD" id="cd03469">
    <property type="entry name" value="Rieske_RO_Alpha_N"/>
    <property type="match status" value="1"/>
</dbReference>
<dbReference type="InterPro" id="IPR017941">
    <property type="entry name" value="Rieske_2Fe-2S"/>
</dbReference>
<keyword evidence="8" id="KW-0223">Dioxygenase</keyword>
<dbReference type="Pfam" id="PF00355">
    <property type="entry name" value="Rieske"/>
    <property type="match status" value="1"/>
</dbReference>
<reference evidence="8 9" key="1">
    <citation type="submission" date="2018-08" db="EMBL/GenBank/DDBJ databases">
        <title>Sphingobium sp. EO9.</title>
        <authorList>
            <person name="Park Y."/>
            <person name="Kim K.H."/>
            <person name="Jeon C.O."/>
        </authorList>
    </citation>
    <scope>NUCLEOTIDE SEQUENCE [LARGE SCALE GENOMIC DNA]</scope>
    <source>
        <strain evidence="8 9">EO9</strain>
    </source>
</reference>
<comment type="caution">
    <text evidence="8">The sequence shown here is derived from an EMBL/GenBank/DDBJ whole genome shotgun (WGS) entry which is preliminary data.</text>
</comment>
<dbReference type="PANTHER" id="PTHR43756">
    <property type="entry name" value="CHOLINE MONOOXYGENASE, CHLOROPLASTIC"/>
    <property type="match status" value="1"/>
</dbReference>
<evidence type="ECO:0000256" key="4">
    <source>
        <dbReference type="ARBA" id="ARBA00023002"/>
    </source>
</evidence>
<evidence type="ECO:0000256" key="5">
    <source>
        <dbReference type="ARBA" id="ARBA00023004"/>
    </source>
</evidence>
<dbReference type="InterPro" id="IPR001663">
    <property type="entry name" value="Rng_hydr_dOase-A"/>
</dbReference>
<dbReference type="InterPro" id="IPR036922">
    <property type="entry name" value="Rieske_2Fe-2S_sf"/>
</dbReference>
<evidence type="ECO:0000256" key="3">
    <source>
        <dbReference type="ARBA" id="ARBA00022723"/>
    </source>
</evidence>
<dbReference type="PANTHER" id="PTHR43756:SF1">
    <property type="entry name" value="3-PHENYLPROPIONATE_CINNAMIC ACID DIOXYGENASE SUBUNIT ALPHA"/>
    <property type="match status" value="1"/>
</dbReference>
<evidence type="ECO:0000256" key="1">
    <source>
        <dbReference type="ARBA" id="ARBA00008751"/>
    </source>
</evidence>
<dbReference type="Gene3D" id="2.102.10.10">
    <property type="entry name" value="Rieske [2Fe-2S] iron-sulphur domain"/>
    <property type="match status" value="1"/>
</dbReference>
<keyword evidence="5" id="KW-0408">Iron</keyword>
<name>A0A418YM74_9SPHN</name>
<evidence type="ECO:0000313" key="9">
    <source>
        <dbReference type="Proteomes" id="UP000283469"/>
    </source>
</evidence>
<gene>
    <name evidence="8" type="ORF">D0Z70_21105</name>
</gene>